<comment type="caution">
    <text evidence="1">The sequence shown here is derived from an EMBL/GenBank/DDBJ whole genome shotgun (WGS) entry which is preliminary data.</text>
</comment>
<dbReference type="Gramene" id="mRNA:HanXRQr2_Chr13g0603981">
    <property type="protein sequence ID" value="CDS:HanXRQr2_Chr13g0603981.1"/>
    <property type="gene ID" value="HanXRQr2_Chr13g0603981"/>
</dbReference>
<dbReference type="EMBL" id="MNCJ02000328">
    <property type="protein sequence ID" value="KAF5774727.1"/>
    <property type="molecule type" value="Genomic_DNA"/>
</dbReference>
<evidence type="ECO:0000313" key="1">
    <source>
        <dbReference type="EMBL" id="KAF5774727.1"/>
    </source>
</evidence>
<proteinExistence type="predicted"/>
<name>A0A9K3EJL4_HELAN</name>
<accession>A0A9K3EJL4</accession>
<reference evidence="1" key="2">
    <citation type="submission" date="2020-06" db="EMBL/GenBank/DDBJ databases">
        <title>Helianthus annuus Genome sequencing and assembly Release 2.</title>
        <authorList>
            <person name="Gouzy J."/>
            <person name="Langlade N."/>
            <person name="Munos S."/>
        </authorList>
    </citation>
    <scope>NUCLEOTIDE SEQUENCE</scope>
    <source>
        <tissue evidence="1">Leaves</tissue>
    </source>
</reference>
<reference evidence="1" key="1">
    <citation type="journal article" date="2017" name="Nature">
        <title>The sunflower genome provides insights into oil metabolism, flowering and Asterid evolution.</title>
        <authorList>
            <person name="Badouin H."/>
            <person name="Gouzy J."/>
            <person name="Grassa C.J."/>
            <person name="Murat F."/>
            <person name="Staton S.E."/>
            <person name="Cottret L."/>
            <person name="Lelandais-Briere C."/>
            <person name="Owens G.L."/>
            <person name="Carrere S."/>
            <person name="Mayjonade B."/>
            <person name="Legrand L."/>
            <person name="Gill N."/>
            <person name="Kane N.C."/>
            <person name="Bowers J.E."/>
            <person name="Hubner S."/>
            <person name="Bellec A."/>
            <person name="Berard A."/>
            <person name="Berges H."/>
            <person name="Blanchet N."/>
            <person name="Boniface M.C."/>
            <person name="Brunel D."/>
            <person name="Catrice O."/>
            <person name="Chaidir N."/>
            <person name="Claudel C."/>
            <person name="Donnadieu C."/>
            <person name="Faraut T."/>
            <person name="Fievet G."/>
            <person name="Helmstetter N."/>
            <person name="King M."/>
            <person name="Knapp S.J."/>
            <person name="Lai Z."/>
            <person name="Le Paslier M.C."/>
            <person name="Lippi Y."/>
            <person name="Lorenzon L."/>
            <person name="Mandel J.R."/>
            <person name="Marage G."/>
            <person name="Marchand G."/>
            <person name="Marquand E."/>
            <person name="Bret-Mestries E."/>
            <person name="Morien E."/>
            <person name="Nambeesan S."/>
            <person name="Nguyen T."/>
            <person name="Pegot-Espagnet P."/>
            <person name="Pouilly N."/>
            <person name="Raftis F."/>
            <person name="Sallet E."/>
            <person name="Schiex T."/>
            <person name="Thomas J."/>
            <person name="Vandecasteele C."/>
            <person name="Vares D."/>
            <person name="Vear F."/>
            <person name="Vautrin S."/>
            <person name="Crespi M."/>
            <person name="Mangin B."/>
            <person name="Burke J.M."/>
            <person name="Salse J."/>
            <person name="Munos S."/>
            <person name="Vincourt P."/>
            <person name="Rieseberg L.H."/>
            <person name="Langlade N.B."/>
        </authorList>
    </citation>
    <scope>NUCLEOTIDE SEQUENCE</scope>
    <source>
        <tissue evidence="1">Leaves</tissue>
    </source>
</reference>
<gene>
    <name evidence="1" type="ORF">HanXRQr2_Chr13g0603981</name>
</gene>
<protein>
    <submittedName>
        <fullName evidence="1">Uncharacterized protein</fullName>
    </submittedName>
</protein>
<keyword evidence="2" id="KW-1185">Reference proteome</keyword>
<dbReference type="Proteomes" id="UP000215914">
    <property type="component" value="Unassembled WGS sequence"/>
</dbReference>
<evidence type="ECO:0000313" key="2">
    <source>
        <dbReference type="Proteomes" id="UP000215914"/>
    </source>
</evidence>
<dbReference type="AlphaFoldDB" id="A0A9K3EJL4"/>
<sequence>MNLLPMNFISDLLTKIRSHYIIILETSILNRNQPNLSQLLIRSHGCYMIVLPNTLFNINKSFVKFIFFKQSLSPFTKFLF</sequence>
<organism evidence="1 2">
    <name type="scientific">Helianthus annuus</name>
    <name type="common">Common sunflower</name>
    <dbReference type="NCBI Taxonomy" id="4232"/>
    <lineage>
        <taxon>Eukaryota</taxon>
        <taxon>Viridiplantae</taxon>
        <taxon>Streptophyta</taxon>
        <taxon>Embryophyta</taxon>
        <taxon>Tracheophyta</taxon>
        <taxon>Spermatophyta</taxon>
        <taxon>Magnoliopsida</taxon>
        <taxon>eudicotyledons</taxon>
        <taxon>Gunneridae</taxon>
        <taxon>Pentapetalae</taxon>
        <taxon>asterids</taxon>
        <taxon>campanulids</taxon>
        <taxon>Asterales</taxon>
        <taxon>Asteraceae</taxon>
        <taxon>Asteroideae</taxon>
        <taxon>Heliantheae alliance</taxon>
        <taxon>Heliantheae</taxon>
        <taxon>Helianthus</taxon>
    </lineage>
</organism>